<dbReference type="InterPro" id="IPR004604">
    <property type="entry name" value="DNA_recomb/repair_RecN"/>
</dbReference>
<dbReference type="GO" id="GO:0043590">
    <property type="term" value="C:bacterial nucleoid"/>
    <property type="evidence" value="ECO:0007669"/>
    <property type="project" value="TreeGrafter"/>
</dbReference>
<dbReference type="Pfam" id="PF02463">
    <property type="entry name" value="SMC_N"/>
    <property type="match status" value="1"/>
</dbReference>
<dbReference type="InterPro" id="IPR003395">
    <property type="entry name" value="RecF/RecN/SMC_N"/>
</dbReference>
<dbReference type="SUPFAM" id="SSF52540">
    <property type="entry name" value="P-loop containing nucleoside triphosphate hydrolases"/>
    <property type="match status" value="2"/>
</dbReference>
<dbReference type="GO" id="GO:0006310">
    <property type="term" value="P:DNA recombination"/>
    <property type="evidence" value="ECO:0007669"/>
    <property type="project" value="InterPro"/>
</dbReference>
<feature type="domain" description="RecF/RecN/SMC N-terminal" evidence="10">
    <location>
        <begin position="14"/>
        <end position="503"/>
    </location>
</feature>
<dbReference type="OrthoDB" id="9806954at2"/>
<accession>A0A074J6Q7</accession>
<dbReference type="AlphaFoldDB" id="A0A074J6Q7"/>
<dbReference type="GO" id="GO:0006281">
    <property type="term" value="P:DNA repair"/>
    <property type="evidence" value="ECO:0007669"/>
    <property type="project" value="UniProtKB-KW"/>
</dbReference>
<comment type="similarity">
    <text evidence="2 9">Belongs to the RecN family.</text>
</comment>
<evidence type="ECO:0000259" key="10">
    <source>
        <dbReference type="Pfam" id="PF02463"/>
    </source>
</evidence>
<organism evidence="11 12">
    <name type="scientific">Thioclava pacifica DSM 10166</name>
    <dbReference type="NCBI Taxonomy" id="1353537"/>
    <lineage>
        <taxon>Bacteria</taxon>
        <taxon>Pseudomonadati</taxon>
        <taxon>Pseudomonadota</taxon>
        <taxon>Alphaproteobacteria</taxon>
        <taxon>Rhodobacterales</taxon>
        <taxon>Paracoccaceae</taxon>
        <taxon>Thioclava</taxon>
    </lineage>
</organism>
<dbReference type="Gene3D" id="3.40.50.300">
    <property type="entry name" value="P-loop containing nucleotide triphosphate hydrolases"/>
    <property type="match status" value="2"/>
</dbReference>
<comment type="function">
    <text evidence="1 9">May be involved in recombinational repair of damaged DNA.</text>
</comment>
<evidence type="ECO:0000256" key="8">
    <source>
        <dbReference type="ARBA" id="ARBA00033408"/>
    </source>
</evidence>
<dbReference type="PANTHER" id="PTHR11059:SF0">
    <property type="entry name" value="DNA REPAIR PROTEIN RECN"/>
    <property type="match status" value="1"/>
</dbReference>
<evidence type="ECO:0000256" key="7">
    <source>
        <dbReference type="ARBA" id="ARBA00023204"/>
    </source>
</evidence>
<dbReference type="FunFam" id="3.40.50.300:FF:000356">
    <property type="entry name" value="DNA repair protein RecN"/>
    <property type="match status" value="1"/>
</dbReference>
<protein>
    <recommendedName>
        <fullName evidence="3 9">DNA repair protein RecN</fullName>
    </recommendedName>
    <alternativeName>
        <fullName evidence="8 9">Recombination protein N</fullName>
    </alternativeName>
</protein>
<evidence type="ECO:0000256" key="5">
    <source>
        <dbReference type="ARBA" id="ARBA00022763"/>
    </source>
</evidence>
<evidence type="ECO:0000256" key="1">
    <source>
        <dbReference type="ARBA" id="ARBA00003618"/>
    </source>
</evidence>
<keyword evidence="5 9" id="KW-0227">DNA damage</keyword>
<dbReference type="RefSeq" id="WP_038079429.1">
    <property type="nucleotide sequence ID" value="NZ_AUND01000039.1"/>
</dbReference>
<dbReference type="PIRSF" id="PIRSF003128">
    <property type="entry name" value="RecN"/>
    <property type="match status" value="1"/>
</dbReference>
<comment type="caution">
    <text evidence="11">The sequence shown here is derived from an EMBL/GenBank/DDBJ whole genome shotgun (WGS) entry which is preliminary data.</text>
</comment>
<evidence type="ECO:0000256" key="2">
    <source>
        <dbReference type="ARBA" id="ARBA00009441"/>
    </source>
</evidence>
<dbReference type="InterPro" id="IPR027417">
    <property type="entry name" value="P-loop_NTPase"/>
</dbReference>
<evidence type="ECO:0000256" key="3">
    <source>
        <dbReference type="ARBA" id="ARBA00021315"/>
    </source>
</evidence>
<dbReference type="GO" id="GO:0005524">
    <property type="term" value="F:ATP binding"/>
    <property type="evidence" value="ECO:0007669"/>
    <property type="project" value="UniProtKB-KW"/>
</dbReference>
<gene>
    <name evidence="11" type="ORF">TP2_12930</name>
</gene>
<evidence type="ECO:0000256" key="4">
    <source>
        <dbReference type="ARBA" id="ARBA00022741"/>
    </source>
</evidence>
<evidence type="ECO:0000256" key="6">
    <source>
        <dbReference type="ARBA" id="ARBA00022840"/>
    </source>
</evidence>
<sequence>MLRSLDIRDILIIERLELDFGPGLNVLTGETGAGKSILLDCLGFVLGWRGRAELVRLGADQGEVTAVFELPGSHPARAVLDEAGIPVSDELILRRVNARDGRKTAWINDRRASGDVLRQVSASLVELHGQQDDGGLLNERGHRALLDLFAGHDDLLAASRSAWKARAAAARKLEAARVALAAVKDEEDFLRHAVGELDKLDPKPGEEAELDSQRRLMQGAAKIREDVARAFSALGPEGAEGAMRDADRWLQGAADRAEGRLDAPLEALERALLELGEAAQGVEEALEALDFDPHALEACEERLFAIRALARKHGVLADELGTFADGLREKLAALDAGEEGIGALEAALSQAGAEYDKAAAALSKARSEAAGKLDAAMAGELAPLKMERAVFETRISDGEPGAEGSDTVRFTVATNPGAPAGPLNKIASGGELSRFLLALKVVLARGADTLTLIFDEIDRGVGGATADAVGRRLARLAEGAQVLVVTHSPQVAARGATHFRVAKSVSDGMTTSEVRALAEAERTDEIARMISGAEVTEAARAAAQDLLKG</sequence>
<keyword evidence="6" id="KW-0067">ATP-binding</keyword>
<dbReference type="eggNOG" id="COG0497">
    <property type="taxonomic scope" value="Bacteria"/>
</dbReference>
<dbReference type="EMBL" id="AUND01000039">
    <property type="protein sequence ID" value="KEO51293.1"/>
    <property type="molecule type" value="Genomic_DNA"/>
</dbReference>
<reference evidence="11 12" key="1">
    <citation type="submission" date="2013-07" db="EMBL/GenBank/DDBJ databases">
        <title>Thioclava pacifica DSM 10166 Genome Sequencing.</title>
        <authorList>
            <person name="Lai Q."/>
            <person name="Shao Z."/>
        </authorList>
    </citation>
    <scope>NUCLEOTIDE SEQUENCE [LARGE SCALE GENOMIC DNA]</scope>
    <source>
        <strain evidence="11 12">DSM 10166</strain>
    </source>
</reference>
<proteinExistence type="inferred from homology"/>
<evidence type="ECO:0000256" key="9">
    <source>
        <dbReference type="PIRNR" id="PIRNR003128"/>
    </source>
</evidence>
<evidence type="ECO:0000313" key="11">
    <source>
        <dbReference type="EMBL" id="KEO51293.1"/>
    </source>
</evidence>
<evidence type="ECO:0000313" key="12">
    <source>
        <dbReference type="Proteomes" id="UP000027432"/>
    </source>
</evidence>
<name>A0A074J6Q7_9RHOB</name>
<dbReference type="STRING" id="1353537.TP2_12930"/>
<keyword evidence="4" id="KW-0547">Nucleotide-binding</keyword>
<keyword evidence="12" id="KW-1185">Reference proteome</keyword>
<keyword evidence="7 9" id="KW-0234">DNA repair</keyword>
<dbReference type="GO" id="GO:0009432">
    <property type="term" value="P:SOS response"/>
    <property type="evidence" value="ECO:0007669"/>
    <property type="project" value="TreeGrafter"/>
</dbReference>
<dbReference type="CDD" id="cd03241">
    <property type="entry name" value="ABC_RecN"/>
    <property type="match status" value="2"/>
</dbReference>
<dbReference type="NCBIfam" id="TIGR00634">
    <property type="entry name" value="recN"/>
    <property type="match status" value="1"/>
</dbReference>
<dbReference type="Proteomes" id="UP000027432">
    <property type="component" value="Unassembled WGS sequence"/>
</dbReference>
<dbReference type="PANTHER" id="PTHR11059">
    <property type="entry name" value="DNA REPAIR PROTEIN RECN"/>
    <property type="match status" value="1"/>
</dbReference>